<dbReference type="RefSeq" id="WP_164200541.1">
    <property type="nucleotide sequence ID" value="NZ_JAAGMP010000314.1"/>
</dbReference>
<gene>
    <name evidence="1" type="ORF">G3I50_06475</name>
</gene>
<evidence type="ECO:0000313" key="2">
    <source>
        <dbReference type="Proteomes" id="UP000469670"/>
    </source>
</evidence>
<dbReference type="Proteomes" id="UP000469670">
    <property type="component" value="Unassembled WGS sequence"/>
</dbReference>
<organism evidence="1 2">
    <name type="scientific">Streptomyces parvus</name>
    <dbReference type="NCBI Taxonomy" id="66428"/>
    <lineage>
        <taxon>Bacteria</taxon>
        <taxon>Bacillati</taxon>
        <taxon>Actinomycetota</taxon>
        <taxon>Actinomycetes</taxon>
        <taxon>Kitasatosporales</taxon>
        <taxon>Streptomycetaceae</taxon>
        <taxon>Streptomyces</taxon>
    </lineage>
</organism>
<comment type="caution">
    <text evidence="1">The sequence shown here is derived from an EMBL/GenBank/DDBJ whole genome shotgun (WGS) entry which is preliminary data.</text>
</comment>
<name>A0A7K3RRU4_9ACTN</name>
<accession>A0A7K3RRU4</accession>
<proteinExistence type="predicted"/>
<dbReference type="AlphaFoldDB" id="A0A7K3RRU4"/>
<protein>
    <submittedName>
        <fullName evidence="1">Uncharacterized protein</fullName>
    </submittedName>
</protein>
<sequence length="115" mass="12612">MPEAHDQTYIDALGADLAQQNLNALVLAQNGNNQLGQPHPNHPGWRIWNGNLIRVGHHNPTTFALEADAILPGHYYADRAHHWHAHLVAGTWTTCAPHADGAIPLTIAITQTRND</sequence>
<evidence type="ECO:0000313" key="1">
    <source>
        <dbReference type="EMBL" id="NEC17908.1"/>
    </source>
</evidence>
<dbReference type="EMBL" id="JAAGMP010000314">
    <property type="protein sequence ID" value="NEC17908.1"/>
    <property type="molecule type" value="Genomic_DNA"/>
</dbReference>
<reference evidence="1 2" key="1">
    <citation type="submission" date="2020-01" db="EMBL/GenBank/DDBJ databases">
        <title>Insect and environment-associated Actinomycetes.</title>
        <authorList>
            <person name="Currrie C."/>
            <person name="Chevrette M."/>
            <person name="Carlson C."/>
            <person name="Stubbendieck R."/>
            <person name="Wendt-Pienkowski E."/>
        </authorList>
    </citation>
    <scope>NUCLEOTIDE SEQUENCE [LARGE SCALE GENOMIC DNA]</scope>
    <source>
        <strain evidence="1 2">SID7590</strain>
    </source>
</reference>